<evidence type="ECO:0000313" key="1">
    <source>
        <dbReference type="EMBL" id="PMD30933.1"/>
    </source>
</evidence>
<keyword evidence="2" id="KW-1185">Reference proteome</keyword>
<sequence>MSRQAVRKVSSVAGSHITKSLGRNRNPRELKYLNMTRSVLFERLPGLFLPHLQEAVRKLASKKEPMKVTLHSPRQDCPGRGVGYELRCSSELYAIIRKLKIDFQPFLEDLERYKLWYEPYDEKSFFARLENSFGPFRPKVYKAFWNWRNLEPGGIEISSSKSAPRALPHGFQKKLLTATGIELTEFCDIEPANQGRILSQTFYRFLLKPFRGREKEGPTDVLSALSALPIDAPIPRSPSITTSAGGQLGEIIRVVDGRTREGRRFW</sequence>
<dbReference type="AlphaFoldDB" id="A0A2J6QXE7"/>
<gene>
    <name evidence="1" type="ORF">L207DRAFT_537371</name>
</gene>
<protein>
    <submittedName>
        <fullName evidence="1">Uncharacterized protein</fullName>
    </submittedName>
</protein>
<evidence type="ECO:0000313" key="2">
    <source>
        <dbReference type="Proteomes" id="UP000235786"/>
    </source>
</evidence>
<dbReference type="Proteomes" id="UP000235786">
    <property type="component" value="Unassembled WGS sequence"/>
</dbReference>
<name>A0A2J6QXE7_HYAVF</name>
<proteinExistence type="predicted"/>
<accession>A0A2J6QXE7</accession>
<organism evidence="1 2">
    <name type="scientific">Hyaloscypha variabilis (strain UAMH 11265 / GT02V1 / F)</name>
    <name type="common">Meliniomyces variabilis</name>
    <dbReference type="NCBI Taxonomy" id="1149755"/>
    <lineage>
        <taxon>Eukaryota</taxon>
        <taxon>Fungi</taxon>
        <taxon>Dikarya</taxon>
        <taxon>Ascomycota</taxon>
        <taxon>Pezizomycotina</taxon>
        <taxon>Leotiomycetes</taxon>
        <taxon>Helotiales</taxon>
        <taxon>Hyaloscyphaceae</taxon>
        <taxon>Hyaloscypha</taxon>
        <taxon>Hyaloscypha variabilis</taxon>
    </lineage>
</organism>
<reference evidence="1 2" key="1">
    <citation type="submission" date="2016-04" db="EMBL/GenBank/DDBJ databases">
        <title>A degradative enzymes factory behind the ericoid mycorrhizal symbiosis.</title>
        <authorList>
            <consortium name="DOE Joint Genome Institute"/>
            <person name="Martino E."/>
            <person name="Morin E."/>
            <person name="Grelet G."/>
            <person name="Kuo A."/>
            <person name="Kohler A."/>
            <person name="Daghino S."/>
            <person name="Barry K."/>
            <person name="Choi C."/>
            <person name="Cichocki N."/>
            <person name="Clum A."/>
            <person name="Copeland A."/>
            <person name="Hainaut M."/>
            <person name="Haridas S."/>
            <person name="Labutti K."/>
            <person name="Lindquist E."/>
            <person name="Lipzen A."/>
            <person name="Khouja H.-R."/>
            <person name="Murat C."/>
            <person name="Ohm R."/>
            <person name="Olson A."/>
            <person name="Spatafora J."/>
            <person name="Veneault-Fourrey C."/>
            <person name="Henrissat B."/>
            <person name="Grigoriev I."/>
            <person name="Martin F."/>
            <person name="Perotto S."/>
        </authorList>
    </citation>
    <scope>NUCLEOTIDE SEQUENCE [LARGE SCALE GENOMIC DNA]</scope>
    <source>
        <strain evidence="1 2">F</strain>
    </source>
</reference>
<dbReference type="EMBL" id="KZ613964">
    <property type="protein sequence ID" value="PMD30933.1"/>
    <property type="molecule type" value="Genomic_DNA"/>
</dbReference>